<dbReference type="AlphaFoldDB" id="A0A0L0F841"/>
<evidence type="ECO:0000256" key="1">
    <source>
        <dbReference type="SAM" id="MobiDB-lite"/>
    </source>
</evidence>
<feature type="non-terminal residue" evidence="2">
    <location>
        <position position="115"/>
    </location>
</feature>
<sequence length="115" mass="13316">MGSGGIQDTYKRAMDADDFDSPPERRTLVDLKRVKMERVAASYDRKLAELYFMETQGTVLDYPNWLLDTKKSTALITFMRSRSIDLSDERWKAQIKISKDKPWLHSGTSLPVKKE</sequence>
<dbReference type="Proteomes" id="UP000054560">
    <property type="component" value="Unassembled WGS sequence"/>
</dbReference>
<evidence type="ECO:0000313" key="2">
    <source>
        <dbReference type="EMBL" id="KNC72716.1"/>
    </source>
</evidence>
<proteinExistence type="predicted"/>
<dbReference type="RefSeq" id="XP_014146618.1">
    <property type="nucleotide sequence ID" value="XM_014291143.1"/>
</dbReference>
<protein>
    <submittedName>
        <fullName evidence="2">Uncharacterized protein</fullName>
    </submittedName>
</protein>
<reference evidence="2 3" key="1">
    <citation type="submission" date="2011-02" db="EMBL/GenBank/DDBJ databases">
        <title>The Genome Sequence of Sphaeroforma arctica JP610.</title>
        <authorList>
            <consortium name="The Broad Institute Genome Sequencing Platform"/>
            <person name="Russ C."/>
            <person name="Cuomo C."/>
            <person name="Young S.K."/>
            <person name="Zeng Q."/>
            <person name="Gargeya S."/>
            <person name="Alvarado L."/>
            <person name="Berlin A."/>
            <person name="Chapman S.B."/>
            <person name="Chen Z."/>
            <person name="Freedman E."/>
            <person name="Gellesch M."/>
            <person name="Goldberg J."/>
            <person name="Griggs A."/>
            <person name="Gujja S."/>
            <person name="Heilman E."/>
            <person name="Heiman D."/>
            <person name="Howarth C."/>
            <person name="Mehta T."/>
            <person name="Neiman D."/>
            <person name="Pearson M."/>
            <person name="Roberts A."/>
            <person name="Saif S."/>
            <person name="Shea T."/>
            <person name="Shenoy N."/>
            <person name="Sisk P."/>
            <person name="Stolte C."/>
            <person name="Sykes S."/>
            <person name="White J."/>
            <person name="Yandava C."/>
            <person name="Burger G."/>
            <person name="Gray M.W."/>
            <person name="Holland P.W.H."/>
            <person name="King N."/>
            <person name="Lang F.B.F."/>
            <person name="Roger A.J."/>
            <person name="Ruiz-Trillo I."/>
            <person name="Haas B."/>
            <person name="Nusbaum C."/>
            <person name="Birren B."/>
        </authorList>
    </citation>
    <scope>NUCLEOTIDE SEQUENCE [LARGE SCALE GENOMIC DNA]</scope>
    <source>
        <strain evidence="2 3">JP610</strain>
    </source>
</reference>
<evidence type="ECO:0000313" key="3">
    <source>
        <dbReference type="Proteomes" id="UP000054560"/>
    </source>
</evidence>
<accession>A0A0L0F841</accession>
<dbReference type="EMBL" id="KQ246611">
    <property type="protein sequence ID" value="KNC72716.1"/>
    <property type="molecule type" value="Genomic_DNA"/>
</dbReference>
<keyword evidence="3" id="KW-1185">Reference proteome</keyword>
<name>A0A0L0F841_9EUKA</name>
<feature type="region of interest" description="Disordered" evidence="1">
    <location>
        <begin position="1"/>
        <end position="22"/>
    </location>
</feature>
<gene>
    <name evidence="2" type="ORF">SARC_14725</name>
</gene>
<organism evidence="2 3">
    <name type="scientific">Sphaeroforma arctica JP610</name>
    <dbReference type="NCBI Taxonomy" id="667725"/>
    <lineage>
        <taxon>Eukaryota</taxon>
        <taxon>Ichthyosporea</taxon>
        <taxon>Ichthyophonida</taxon>
        <taxon>Sphaeroforma</taxon>
    </lineage>
</organism>
<dbReference type="GeneID" id="25915229"/>